<dbReference type="AlphaFoldDB" id="A0A1C4Y785"/>
<organism evidence="2 3">
    <name type="scientific">Micromonospora marina</name>
    <dbReference type="NCBI Taxonomy" id="307120"/>
    <lineage>
        <taxon>Bacteria</taxon>
        <taxon>Bacillati</taxon>
        <taxon>Actinomycetota</taxon>
        <taxon>Actinomycetes</taxon>
        <taxon>Micromonosporales</taxon>
        <taxon>Micromonosporaceae</taxon>
        <taxon>Micromonospora</taxon>
    </lineage>
</organism>
<name>A0A1C4Y785_9ACTN</name>
<dbReference type="Proteomes" id="UP000198551">
    <property type="component" value="Unassembled WGS sequence"/>
</dbReference>
<evidence type="ECO:0000256" key="1">
    <source>
        <dbReference type="SAM" id="Phobius"/>
    </source>
</evidence>
<protein>
    <submittedName>
        <fullName evidence="2">Uncharacterized protein</fullName>
    </submittedName>
</protein>
<keyword evidence="1" id="KW-1133">Transmembrane helix</keyword>
<sequence length="258" mass="27594">MGRRLGHVAMALLGALLFGTAGLAVGSWYGGRGAVPLSPEAARSAAGELLSGVEPIGSMIERGYRYGVFLAPDDVGGSRVEFQYGDGLDCTLSEQVRRAAETRGWRELRPVPGTACDGWRAERDGLTVTLTHTRYASRLSITQSAPGGFRAATITGTLLAAAAGAALFWVVVRSRRPVPLVVGTLVTVGLFPPAVVTWTDLAVHRLAEPVWPVWRGFVPVLVPLWLVLLLIGVIVFARRRDPAVPAPRRSRPVMPADQ</sequence>
<evidence type="ECO:0000313" key="2">
    <source>
        <dbReference type="EMBL" id="SCF16587.1"/>
    </source>
</evidence>
<keyword evidence="1" id="KW-0472">Membrane</keyword>
<accession>A0A1C4Y785</accession>
<proteinExistence type="predicted"/>
<dbReference type="EMBL" id="FMCV01000010">
    <property type="protein sequence ID" value="SCF16587.1"/>
    <property type="molecule type" value="Genomic_DNA"/>
</dbReference>
<feature type="transmembrane region" description="Helical" evidence="1">
    <location>
        <begin position="148"/>
        <end position="171"/>
    </location>
</feature>
<keyword evidence="1" id="KW-0812">Transmembrane</keyword>
<keyword evidence="3" id="KW-1185">Reference proteome</keyword>
<feature type="transmembrane region" description="Helical" evidence="1">
    <location>
        <begin position="178"/>
        <end position="196"/>
    </location>
</feature>
<dbReference type="RefSeq" id="WP_244166996.1">
    <property type="nucleotide sequence ID" value="NZ_FMCV01000010.1"/>
</dbReference>
<reference evidence="3" key="1">
    <citation type="submission" date="2016-06" db="EMBL/GenBank/DDBJ databases">
        <authorList>
            <person name="Varghese N."/>
        </authorList>
    </citation>
    <scope>NUCLEOTIDE SEQUENCE [LARGE SCALE GENOMIC DNA]</scope>
    <source>
        <strain evidence="3">DSM 45555</strain>
    </source>
</reference>
<gene>
    <name evidence="2" type="ORF">GA0070215_11012</name>
</gene>
<evidence type="ECO:0000313" key="3">
    <source>
        <dbReference type="Proteomes" id="UP000198551"/>
    </source>
</evidence>
<feature type="transmembrane region" description="Helical" evidence="1">
    <location>
        <begin position="216"/>
        <end position="237"/>
    </location>
</feature>